<accession>A0A518K687</accession>
<protein>
    <submittedName>
        <fullName evidence="1">Glutamine amidotransferase</fullName>
        <ecNumber evidence="1">2.4.2.-</ecNumber>
    </submittedName>
</protein>
<dbReference type="PANTHER" id="PTHR43235:SF1">
    <property type="entry name" value="GLUTAMINE AMIDOTRANSFERASE PB2B2.05-RELATED"/>
    <property type="match status" value="1"/>
</dbReference>
<dbReference type="InterPro" id="IPR029062">
    <property type="entry name" value="Class_I_gatase-like"/>
</dbReference>
<organism evidence="1 2">
    <name type="scientific">Botrimarina mediterranea</name>
    <dbReference type="NCBI Taxonomy" id="2528022"/>
    <lineage>
        <taxon>Bacteria</taxon>
        <taxon>Pseudomonadati</taxon>
        <taxon>Planctomycetota</taxon>
        <taxon>Planctomycetia</taxon>
        <taxon>Pirellulales</taxon>
        <taxon>Lacipirellulaceae</taxon>
        <taxon>Botrimarina</taxon>
    </lineage>
</organism>
<dbReference type="GO" id="GO:0016757">
    <property type="term" value="F:glycosyltransferase activity"/>
    <property type="evidence" value="ECO:0007669"/>
    <property type="project" value="UniProtKB-KW"/>
</dbReference>
<name>A0A518K687_9BACT</name>
<reference evidence="1 2" key="1">
    <citation type="submission" date="2019-02" db="EMBL/GenBank/DDBJ databases">
        <title>Deep-cultivation of Planctomycetes and their phenomic and genomic characterization uncovers novel biology.</title>
        <authorList>
            <person name="Wiegand S."/>
            <person name="Jogler M."/>
            <person name="Boedeker C."/>
            <person name="Pinto D."/>
            <person name="Vollmers J."/>
            <person name="Rivas-Marin E."/>
            <person name="Kohn T."/>
            <person name="Peeters S.H."/>
            <person name="Heuer A."/>
            <person name="Rast P."/>
            <person name="Oberbeckmann S."/>
            <person name="Bunk B."/>
            <person name="Jeske O."/>
            <person name="Meyerdierks A."/>
            <person name="Storesund J.E."/>
            <person name="Kallscheuer N."/>
            <person name="Luecker S."/>
            <person name="Lage O.M."/>
            <person name="Pohl T."/>
            <person name="Merkel B.J."/>
            <person name="Hornburger P."/>
            <person name="Mueller R.-W."/>
            <person name="Bruemmer F."/>
            <person name="Labrenz M."/>
            <person name="Spormann A.M."/>
            <person name="Op den Camp H."/>
            <person name="Overmann J."/>
            <person name="Amann R."/>
            <person name="Jetten M.S.M."/>
            <person name="Mascher T."/>
            <person name="Medema M.H."/>
            <person name="Devos D.P."/>
            <person name="Kaster A.-K."/>
            <person name="Ovreas L."/>
            <person name="Rohde M."/>
            <person name="Galperin M.Y."/>
            <person name="Jogler C."/>
        </authorList>
    </citation>
    <scope>NUCLEOTIDE SEQUENCE [LARGE SCALE GENOMIC DNA]</scope>
    <source>
        <strain evidence="1 2">Spa11</strain>
    </source>
</reference>
<keyword evidence="1" id="KW-0315">Glutamine amidotransferase</keyword>
<dbReference type="KEGG" id="bmei:Spa11_15010"/>
<keyword evidence="1" id="KW-0808">Transferase</keyword>
<keyword evidence="1" id="KW-0328">Glycosyltransferase</keyword>
<dbReference type="InterPro" id="IPR011697">
    <property type="entry name" value="Peptidase_C26"/>
</dbReference>
<dbReference type="Pfam" id="PF07722">
    <property type="entry name" value="Peptidase_C26"/>
    <property type="match status" value="1"/>
</dbReference>
<dbReference type="Gene3D" id="3.40.50.880">
    <property type="match status" value="1"/>
</dbReference>
<sequence>MGLADWRERVSRLIATAFANRCFLLVDTLVAHRTTALSPQGVQAKMSKPIIALNADFRVAAGDKPAVSYVPAGYYDALIEAGALPVILPPVESQEDLDQVLRMVDGVLLVGGADLDPRRDGWMLHPAVRPLAPRRETFDRMLARTVCERRMPVFGIGLGMQLLNVTMGGNLFLHLPEDLPEALPHHDILDPAHRHTLELAAGSIMDRVYGDGELRVNSRHHMAIDELADCFTVTAKCPDGVIEAIESNMEDWFAMGTQFHPEAETASALDLRIFEEFLTGVKETTEPMRLVA</sequence>
<dbReference type="EMBL" id="CP036349">
    <property type="protein sequence ID" value="QDV73305.1"/>
    <property type="molecule type" value="Genomic_DNA"/>
</dbReference>
<dbReference type="Proteomes" id="UP000316426">
    <property type="component" value="Chromosome"/>
</dbReference>
<dbReference type="InterPro" id="IPR044668">
    <property type="entry name" value="PuuD-like"/>
</dbReference>
<proteinExistence type="predicted"/>
<dbReference type="EC" id="2.4.2.-" evidence="1"/>
<dbReference type="GO" id="GO:0005829">
    <property type="term" value="C:cytosol"/>
    <property type="evidence" value="ECO:0007669"/>
    <property type="project" value="TreeGrafter"/>
</dbReference>
<evidence type="ECO:0000313" key="2">
    <source>
        <dbReference type="Proteomes" id="UP000316426"/>
    </source>
</evidence>
<dbReference type="PROSITE" id="PS51273">
    <property type="entry name" value="GATASE_TYPE_1"/>
    <property type="match status" value="1"/>
</dbReference>
<keyword evidence="2" id="KW-1185">Reference proteome</keyword>
<gene>
    <name evidence="1" type="ORF">Spa11_15010</name>
</gene>
<dbReference type="CDD" id="cd01745">
    <property type="entry name" value="GATase1_2"/>
    <property type="match status" value="1"/>
</dbReference>
<evidence type="ECO:0000313" key="1">
    <source>
        <dbReference type="EMBL" id="QDV73305.1"/>
    </source>
</evidence>
<dbReference type="SUPFAM" id="SSF52317">
    <property type="entry name" value="Class I glutamine amidotransferase-like"/>
    <property type="match status" value="1"/>
</dbReference>
<dbReference type="AlphaFoldDB" id="A0A518K687"/>
<dbReference type="PANTHER" id="PTHR43235">
    <property type="entry name" value="GLUTAMINE AMIDOTRANSFERASE PB2B2.05-RELATED"/>
    <property type="match status" value="1"/>
</dbReference>
<dbReference type="GO" id="GO:0033969">
    <property type="term" value="F:gamma-glutamyl-gamma-aminobutyrate hydrolase activity"/>
    <property type="evidence" value="ECO:0007669"/>
    <property type="project" value="TreeGrafter"/>
</dbReference>
<dbReference type="GO" id="GO:0006598">
    <property type="term" value="P:polyamine catabolic process"/>
    <property type="evidence" value="ECO:0007669"/>
    <property type="project" value="TreeGrafter"/>
</dbReference>